<evidence type="ECO:0008006" key="5">
    <source>
        <dbReference type="Google" id="ProtNLM"/>
    </source>
</evidence>
<comment type="caution">
    <text evidence="3">The sequence shown here is derived from an EMBL/GenBank/DDBJ whole genome shotgun (WGS) entry which is preliminary data.</text>
</comment>
<evidence type="ECO:0000259" key="1">
    <source>
        <dbReference type="Pfam" id="PF18105"/>
    </source>
</evidence>
<evidence type="ECO:0000313" key="3">
    <source>
        <dbReference type="EMBL" id="MCV7172965.1"/>
    </source>
</evidence>
<dbReference type="Pfam" id="PF24923">
    <property type="entry name" value="ATP-grasp_IQCH"/>
    <property type="match status" value="2"/>
</dbReference>
<feature type="domain" description="IQCH-like ATP-grasp" evidence="2">
    <location>
        <begin position="188"/>
        <end position="256"/>
    </location>
</feature>
<keyword evidence="4" id="KW-1185">Reference proteome</keyword>
<dbReference type="AlphaFoldDB" id="A0A9X3BQA5"/>
<proteinExistence type="predicted"/>
<dbReference type="InterPro" id="IPR056855">
    <property type="entry name" value="ATP-grasp_IQCH"/>
</dbReference>
<organism evidence="3 4">
    <name type="scientific">[Mycobacterium] manitobense</name>
    <dbReference type="NCBI Taxonomy" id="190147"/>
    <lineage>
        <taxon>Bacteria</taxon>
        <taxon>Bacillati</taxon>
        <taxon>Actinomycetota</taxon>
        <taxon>Actinomycetes</taxon>
        <taxon>Mycobacteriales</taxon>
        <taxon>Mycobacteriaceae</taxon>
        <taxon>Mycolicibacterium</taxon>
    </lineage>
</organism>
<feature type="domain" description="PGM1 C-terminal" evidence="1">
    <location>
        <begin position="452"/>
        <end position="503"/>
    </location>
</feature>
<dbReference type="EMBL" id="JACKSJ010000221">
    <property type="protein sequence ID" value="MCV7172965.1"/>
    <property type="molecule type" value="Genomic_DNA"/>
</dbReference>
<evidence type="ECO:0000313" key="4">
    <source>
        <dbReference type="Proteomes" id="UP001140293"/>
    </source>
</evidence>
<sequence>MTRSVTDSRPLSQLDEDERYRTFDALQTSMPSVWESMRAGFADESVVVVPSISMDGPTARSGTVMQAMEERALFLLLLLRQPRLRMIYVTSQPVSESIVEYYLGLLPGVIPRHARARLTVVPVGDASPEPLSSKLLARPRLLREIRALIPNPARCHLIPYNTTPLERDVALSLGIPMYGADPRLADLGTKSGCRRMFEQLGVTCPVGAEDLHTLDDIVGGVQRMRARRPSLTQAIVKLNDGVSGSGNALVDLRGLPAQGSPDEATAITERLLGMQLEAPNLALDVYLKAFEQYGGIVEERITGVALTSPSVQMRALPDGTVELLSTHDQLLGGASGQKYLGCVFPADPGYAGLISRPAMVIGRHLAQLGVLGRFAVDFVVVQDADGAWTPYAIELNLRKGGTTHPFLTLQFLTDGHYDGERGVYLTPSGSSKYLVATDHFEDDSLRALTVNDLFDIVVNHGLHFDQSRRTGVVFHMISCLTECGRVGLTAVGDNPEDARRIYEEAQAVLRREAGAALEEWPVGTG</sequence>
<dbReference type="Pfam" id="PF18105">
    <property type="entry name" value="PGM1_C"/>
    <property type="match status" value="1"/>
</dbReference>
<dbReference type="PANTHER" id="PTHR14465">
    <property type="entry name" value="IQ DOMAIN-CONTAINING PROTEIN H"/>
    <property type="match status" value="1"/>
</dbReference>
<dbReference type="InterPro" id="IPR041356">
    <property type="entry name" value="PGM1_C"/>
</dbReference>
<reference evidence="3" key="2">
    <citation type="journal article" date="2022" name="BMC Genomics">
        <title>Comparative genome analysis of mycobacteria focusing on tRNA and non-coding RNA.</title>
        <authorList>
            <person name="Behra P.R.K."/>
            <person name="Pettersson B.M.F."/>
            <person name="Ramesh M."/>
            <person name="Das S."/>
            <person name="Dasgupta S."/>
            <person name="Kirsebom L.A."/>
        </authorList>
    </citation>
    <scope>NUCLEOTIDE SEQUENCE</scope>
    <source>
        <strain evidence="3">DSM 44615</strain>
    </source>
</reference>
<protein>
    <recommendedName>
        <fullName evidence="5">PGM1 C-terminal domain-containing protein</fullName>
    </recommendedName>
</protein>
<accession>A0A9X3BQA5</accession>
<name>A0A9X3BQA5_9MYCO</name>
<dbReference type="RefSeq" id="WP_264015124.1">
    <property type="nucleotide sequence ID" value="NZ_JACKSJ010000221.1"/>
</dbReference>
<gene>
    <name evidence="3" type="ORF">H7I41_23860</name>
</gene>
<evidence type="ECO:0000259" key="2">
    <source>
        <dbReference type="Pfam" id="PF24923"/>
    </source>
</evidence>
<dbReference type="SUPFAM" id="SSF56059">
    <property type="entry name" value="Glutathione synthetase ATP-binding domain-like"/>
    <property type="match status" value="1"/>
</dbReference>
<dbReference type="PANTHER" id="PTHR14465:SF0">
    <property type="entry name" value="IQ DOMAIN-CONTAINING PROTEIN H"/>
    <property type="match status" value="1"/>
</dbReference>
<reference evidence="3" key="1">
    <citation type="submission" date="2020-07" db="EMBL/GenBank/DDBJ databases">
        <authorList>
            <person name="Pettersson B.M.F."/>
            <person name="Behra P.R.K."/>
            <person name="Ramesh M."/>
            <person name="Das S."/>
            <person name="Dasgupta S."/>
            <person name="Kirsebom L.A."/>
        </authorList>
    </citation>
    <scope>NUCLEOTIDE SEQUENCE</scope>
    <source>
        <strain evidence="3">DSM 44615</strain>
    </source>
</reference>
<dbReference type="InterPro" id="IPR038752">
    <property type="entry name" value="IQCH"/>
</dbReference>
<feature type="domain" description="IQCH-like ATP-grasp" evidence="2">
    <location>
        <begin position="285"/>
        <end position="418"/>
    </location>
</feature>
<dbReference type="Proteomes" id="UP001140293">
    <property type="component" value="Unassembled WGS sequence"/>
</dbReference>